<dbReference type="EMBL" id="VSRR010001282">
    <property type="protein sequence ID" value="MPC24043.1"/>
    <property type="molecule type" value="Genomic_DNA"/>
</dbReference>
<reference evidence="1 2" key="1">
    <citation type="submission" date="2019-05" db="EMBL/GenBank/DDBJ databases">
        <title>Another draft genome of Portunus trituberculatus and its Hox gene families provides insights of decapod evolution.</title>
        <authorList>
            <person name="Jeong J.-H."/>
            <person name="Song I."/>
            <person name="Kim S."/>
            <person name="Choi T."/>
            <person name="Kim D."/>
            <person name="Ryu S."/>
            <person name="Kim W."/>
        </authorList>
    </citation>
    <scope>NUCLEOTIDE SEQUENCE [LARGE SCALE GENOMIC DNA]</scope>
    <source>
        <tissue evidence="1">Muscle</tissue>
    </source>
</reference>
<keyword evidence="2" id="KW-1185">Reference proteome</keyword>
<gene>
    <name evidence="1" type="ORF">E2C01_017113</name>
</gene>
<comment type="caution">
    <text evidence="1">The sequence shown here is derived from an EMBL/GenBank/DDBJ whole genome shotgun (WGS) entry which is preliminary data.</text>
</comment>
<sequence>MVHGTTQQDSCVLVLAVISFERHSSRGHRFVTGNLVTATLQAFCCVMPPRAMSVLSTSGSGKHTNQ</sequence>
<dbReference type="AlphaFoldDB" id="A0A5B7DSQ4"/>
<dbReference type="Proteomes" id="UP000324222">
    <property type="component" value="Unassembled WGS sequence"/>
</dbReference>
<protein>
    <submittedName>
        <fullName evidence="1">Uncharacterized protein</fullName>
    </submittedName>
</protein>
<proteinExistence type="predicted"/>
<accession>A0A5B7DSQ4</accession>
<name>A0A5B7DSQ4_PORTR</name>
<evidence type="ECO:0000313" key="1">
    <source>
        <dbReference type="EMBL" id="MPC24043.1"/>
    </source>
</evidence>
<evidence type="ECO:0000313" key="2">
    <source>
        <dbReference type="Proteomes" id="UP000324222"/>
    </source>
</evidence>
<organism evidence="1 2">
    <name type="scientific">Portunus trituberculatus</name>
    <name type="common">Swimming crab</name>
    <name type="synonym">Neptunus trituberculatus</name>
    <dbReference type="NCBI Taxonomy" id="210409"/>
    <lineage>
        <taxon>Eukaryota</taxon>
        <taxon>Metazoa</taxon>
        <taxon>Ecdysozoa</taxon>
        <taxon>Arthropoda</taxon>
        <taxon>Crustacea</taxon>
        <taxon>Multicrustacea</taxon>
        <taxon>Malacostraca</taxon>
        <taxon>Eumalacostraca</taxon>
        <taxon>Eucarida</taxon>
        <taxon>Decapoda</taxon>
        <taxon>Pleocyemata</taxon>
        <taxon>Brachyura</taxon>
        <taxon>Eubrachyura</taxon>
        <taxon>Portunoidea</taxon>
        <taxon>Portunidae</taxon>
        <taxon>Portuninae</taxon>
        <taxon>Portunus</taxon>
    </lineage>
</organism>